<accession>A0A4R3LZM8</accession>
<reference evidence="6 7" key="1">
    <citation type="submission" date="2019-03" db="EMBL/GenBank/DDBJ databases">
        <title>Genomic Encyclopedia of Type Strains, Phase IV (KMG-IV): sequencing the most valuable type-strain genomes for metagenomic binning, comparative biology and taxonomic classification.</title>
        <authorList>
            <person name="Goeker M."/>
        </authorList>
    </citation>
    <scope>NUCLEOTIDE SEQUENCE [LARGE SCALE GENOMIC DNA]</scope>
    <source>
        <strain evidence="6 7">DSM 9035</strain>
    </source>
</reference>
<comment type="caution">
    <text evidence="6">The sequence shown here is derived from an EMBL/GenBank/DDBJ whole genome shotgun (WGS) entry which is preliminary data.</text>
</comment>
<keyword evidence="2" id="KW-0285">Flavoprotein</keyword>
<evidence type="ECO:0000256" key="2">
    <source>
        <dbReference type="ARBA" id="ARBA00022630"/>
    </source>
</evidence>
<dbReference type="OrthoDB" id="3178130at2"/>
<dbReference type="InterPro" id="IPR027477">
    <property type="entry name" value="Succ_DH/fumarate_Rdtase_cat_sf"/>
</dbReference>
<organism evidence="6 7">
    <name type="scientific">Aquabacter spiritensis</name>
    <dbReference type="NCBI Taxonomy" id="933073"/>
    <lineage>
        <taxon>Bacteria</taxon>
        <taxon>Pseudomonadati</taxon>
        <taxon>Pseudomonadota</taxon>
        <taxon>Alphaproteobacteria</taxon>
        <taxon>Hyphomicrobiales</taxon>
        <taxon>Xanthobacteraceae</taxon>
        <taxon>Aquabacter</taxon>
    </lineage>
</organism>
<evidence type="ECO:0000256" key="3">
    <source>
        <dbReference type="ARBA" id="ARBA00022827"/>
    </source>
</evidence>
<keyword evidence="4" id="KW-0560">Oxidoreductase</keyword>
<dbReference type="EMBL" id="SMAI01000003">
    <property type="protein sequence ID" value="TCT06221.1"/>
    <property type="molecule type" value="Genomic_DNA"/>
</dbReference>
<dbReference type="InterPro" id="IPR050315">
    <property type="entry name" value="FAD-oxidoreductase_2"/>
</dbReference>
<dbReference type="Gene3D" id="3.90.700.10">
    <property type="entry name" value="Succinate dehydrogenase/fumarate reductase flavoprotein, catalytic domain"/>
    <property type="match status" value="1"/>
</dbReference>
<comment type="cofactor">
    <cofactor evidence="1">
        <name>FAD</name>
        <dbReference type="ChEBI" id="CHEBI:57692"/>
    </cofactor>
</comment>
<dbReference type="InterPro" id="IPR003953">
    <property type="entry name" value="FAD-dep_OxRdtase_2_FAD-bd"/>
</dbReference>
<dbReference type="Proteomes" id="UP000294664">
    <property type="component" value="Unassembled WGS sequence"/>
</dbReference>
<dbReference type="RefSeq" id="WP_132030730.1">
    <property type="nucleotide sequence ID" value="NZ_SMAI01000003.1"/>
</dbReference>
<evidence type="ECO:0000259" key="5">
    <source>
        <dbReference type="Pfam" id="PF00890"/>
    </source>
</evidence>
<keyword evidence="7" id="KW-1185">Reference proteome</keyword>
<evidence type="ECO:0000313" key="7">
    <source>
        <dbReference type="Proteomes" id="UP000294664"/>
    </source>
</evidence>
<evidence type="ECO:0000313" key="6">
    <source>
        <dbReference type="EMBL" id="TCT06221.1"/>
    </source>
</evidence>
<evidence type="ECO:0000256" key="4">
    <source>
        <dbReference type="ARBA" id="ARBA00023002"/>
    </source>
</evidence>
<dbReference type="AlphaFoldDB" id="A0A4R3LZM8"/>
<name>A0A4R3LZM8_9HYPH</name>
<dbReference type="InterPro" id="IPR036188">
    <property type="entry name" value="FAD/NAD-bd_sf"/>
</dbReference>
<protein>
    <submittedName>
        <fullName evidence="6">Fumarate reductase flavoprotein subunit</fullName>
    </submittedName>
</protein>
<dbReference type="PANTHER" id="PTHR43400">
    <property type="entry name" value="FUMARATE REDUCTASE"/>
    <property type="match status" value="1"/>
</dbReference>
<gene>
    <name evidence="6" type="ORF">EDC64_103325</name>
</gene>
<evidence type="ECO:0000256" key="1">
    <source>
        <dbReference type="ARBA" id="ARBA00001974"/>
    </source>
</evidence>
<dbReference type="PANTHER" id="PTHR43400:SF10">
    <property type="entry name" value="3-OXOSTEROID 1-DEHYDROGENASE"/>
    <property type="match status" value="1"/>
</dbReference>
<dbReference type="Pfam" id="PF00890">
    <property type="entry name" value="FAD_binding_2"/>
    <property type="match status" value="1"/>
</dbReference>
<keyword evidence="3" id="KW-0274">FAD</keyword>
<dbReference type="Gene3D" id="3.50.50.60">
    <property type="entry name" value="FAD/NAD(P)-binding domain"/>
    <property type="match status" value="1"/>
</dbReference>
<dbReference type="GO" id="GO:0008202">
    <property type="term" value="P:steroid metabolic process"/>
    <property type="evidence" value="ECO:0007669"/>
    <property type="project" value="UniProtKB-ARBA"/>
</dbReference>
<dbReference type="SUPFAM" id="SSF51905">
    <property type="entry name" value="FAD/NAD(P)-binding domain"/>
    <property type="match status" value="1"/>
</dbReference>
<dbReference type="SUPFAM" id="SSF56425">
    <property type="entry name" value="Succinate dehydrogenase/fumarate reductase flavoprotein, catalytic domain"/>
    <property type="match status" value="1"/>
</dbReference>
<dbReference type="GO" id="GO:0016491">
    <property type="term" value="F:oxidoreductase activity"/>
    <property type="evidence" value="ECO:0007669"/>
    <property type="project" value="UniProtKB-KW"/>
</dbReference>
<feature type="domain" description="FAD-dependent oxidoreductase 2 FAD-binding" evidence="5">
    <location>
        <begin position="6"/>
        <end position="438"/>
    </location>
</feature>
<proteinExistence type="predicted"/>
<sequence length="466" mass="47233">MERSADLVVVGAGMAGLVAAVDAAEKGLKVVVLEKGAGERYPCNTRMSGGIIHIAYTDGKAPAAELVAAIKARRPQIAPGLAEALGTGCGPFIEWLRGHGARFVRPGPAWQNWTLAPPRAITAGIDFLGRGPDILLRSLAQRLAACGGTLLTETRALRLRIAEGAVTGVDAEGPTGPLAVVARATLICDGGFQADPDLVRGHISPAPDRLKQRGAATAMGDGLRMAVEAGAAVSELAPFYGHLLSRDAMTSDKMWPYPEVDAISQAGILVGPDGRRFVDEGQSGVFLANAVAGREDPLSTTLIFDHAVWETAGRAARIPPNPLLARAGATIHSADDIAALAARAGLPADALADTLGRYNAAAASGGAAQAALDPPRTTGAYGAAALTNGPFYAMPLCAGITYTMGGLIIDPDARVLSRDGAPIPGLYAAGAATGGIEGGAGSVYLGGLAKAGVFGLRATAHVAGAQ</sequence>